<evidence type="ECO:0000259" key="3">
    <source>
        <dbReference type="Pfam" id="PF26593"/>
    </source>
</evidence>
<organism evidence="4 5">
    <name type="scientific">Candidatus Merdicola faecigallinarum</name>
    <dbReference type="NCBI Taxonomy" id="2840862"/>
    <lineage>
        <taxon>Bacteria</taxon>
        <taxon>Bacillati</taxon>
        <taxon>Bacillota</taxon>
        <taxon>Clostridia</taxon>
        <taxon>Candidatus Merdicola</taxon>
    </lineage>
</organism>
<feature type="compositionally biased region" description="Basic and acidic residues" evidence="1">
    <location>
        <begin position="363"/>
        <end position="387"/>
    </location>
</feature>
<keyword evidence="2" id="KW-0812">Transmembrane</keyword>
<feature type="domain" description="TraC-like" evidence="3">
    <location>
        <begin position="72"/>
        <end position="142"/>
    </location>
</feature>
<gene>
    <name evidence="4" type="ORF">IAB70_04035</name>
</gene>
<keyword evidence="2" id="KW-0472">Membrane</keyword>
<protein>
    <recommendedName>
        <fullName evidence="3">TraC-like domain-containing protein</fullName>
    </recommendedName>
</protein>
<name>A0A9D1M1G5_9FIRM</name>
<evidence type="ECO:0000256" key="2">
    <source>
        <dbReference type="SAM" id="Phobius"/>
    </source>
</evidence>
<feature type="region of interest" description="Disordered" evidence="1">
    <location>
        <begin position="363"/>
        <end position="401"/>
    </location>
</feature>
<evidence type="ECO:0000256" key="1">
    <source>
        <dbReference type="SAM" id="MobiDB-lite"/>
    </source>
</evidence>
<dbReference type="InterPro" id="IPR058596">
    <property type="entry name" value="TraC-like_dom"/>
</dbReference>
<dbReference type="EMBL" id="DVNH01000026">
    <property type="protein sequence ID" value="HIU51776.1"/>
    <property type="molecule type" value="Genomic_DNA"/>
</dbReference>
<reference evidence="4" key="2">
    <citation type="journal article" date="2021" name="PeerJ">
        <title>Extensive microbial diversity within the chicken gut microbiome revealed by metagenomics and culture.</title>
        <authorList>
            <person name="Gilroy R."/>
            <person name="Ravi A."/>
            <person name="Getino M."/>
            <person name="Pursley I."/>
            <person name="Horton D.L."/>
            <person name="Alikhan N.F."/>
            <person name="Baker D."/>
            <person name="Gharbi K."/>
            <person name="Hall N."/>
            <person name="Watson M."/>
            <person name="Adriaenssens E.M."/>
            <person name="Foster-Nyarko E."/>
            <person name="Jarju S."/>
            <person name="Secka A."/>
            <person name="Antonio M."/>
            <person name="Oren A."/>
            <person name="Chaudhuri R.R."/>
            <person name="La Ragione R."/>
            <person name="Hildebrand F."/>
            <person name="Pallen M.J."/>
        </authorList>
    </citation>
    <scope>NUCLEOTIDE SEQUENCE</scope>
    <source>
        <strain evidence="4">CHK195-15760</strain>
    </source>
</reference>
<feature type="transmembrane region" description="Helical" evidence="2">
    <location>
        <begin position="6"/>
        <end position="30"/>
    </location>
</feature>
<sequence length="401" mass="46661">MDVILWLNIVLVVLVVVIIGLAAAYFLIVYRNKQLKEERQEIKDSQKNVGTFNGITKEEINKLLEFDEIKDDMIIRKNNEQFVMIIQCKGINYDLLSEEEKMSVEAGFVQFLNTLRFPIQLYVQTRSVNLKNILEEYQAKVDTISDSIRKLEEQRKEAVRIGNVEREERLAFEIRRKQNVLEYGQDMASYVGRMSLNKNVLQQKTYVVLSYFANEAGNISNYSKEEVRNICFSELYTRCQSVIRSLGTAQVFGRVLDSEEIAELLYIAYNRDDSELYQLSKALDAQYDALYSTGKDVLQKKQEKIEEEIEIQAMDLATDSILIADKKRKEEKDLKEKVKSKALEIIEEYKDKMEPDLYEKTKQEIKNQGKQRKDTKENKEIVEEKATKTSKRGPKAKKVSG</sequence>
<proteinExistence type="predicted"/>
<dbReference type="Proteomes" id="UP000824093">
    <property type="component" value="Unassembled WGS sequence"/>
</dbReference>
<evidence type="ECO:0000313" key="5">
    <source>
        <dbReference type="Proteomes" id="UP000824093"/>
    </source>
</evidence>
<keyword evidence="2" id="KW-1133">Transmembrane helix</keyword>
<reference evidence="4" key="1">
    <citation type="submission" date="2020-10" db="EMBL/GenBank/DDBJ databases">
        <authorList>
            <person name="Gilroy R."/>
        </authorList>
    </citation>
    <scope>NUCLEOTIDE SEQUENCE</scope>
    <source>
        <strain evidence="4">CHK195-15760</strain>
    </source>
</reference>
<dbReference type="Pfam" id="PF26593">
    <property type="entry name" value="TraC-like"/>
    <property type="match status" value="1"/>
</dbReference>
<accession>A0A9D1M1G5</accession>
<dbReference type="AlphaFoldDB" id="A0A9D1M1G5"/>
<evidence type="ECO:0000313" key="4">
    <source>
        <dbReference type="EMBL" id="HIU51776.1"/>
    </source>
</evidence>
<feature type="compositionally biased region" description="Basic residues" evidence="1">
    <location>
        <begin position="388"/>
        <end position="401"/>
    </location>
</feature>
<comment type="caution">
    <text evidence="4">The sequence shown here is derived from an EMBL/GenBank/DDBJ whole genome shotgun (WGS) entry which is preliminary data.</text>
</comment>